<protein>
    <submittedName>
        <fullName evidence="4">Aspartate aminotransferase family protein</fullName>
    </submittedName>
</protein>
<dbReference type="EMBL" id="PDNU01000010">
    <property type="protein sequence ID" value="PHK95424.1"/>
    <property type="molecule type" value="Genomic_DNA"/>
</dbReference>
<dbReference type="InterPro" id="IPR015424">
    <property type="entry name" value="PyrdxlP-dep_Trfase"/>
</dbReference>
<comment type="cofactor">
    <cofactor evidence="1">
        <name>pyridoxal 5'-phosphate</name>
        <dbReference type="ChEBI" id="CHEBI:597326"/>
    </cofactor>
</comment>
<evidence type="ECO:0000313" key="5">
    <source>
        <dbReference type="Proteomes" id="UP000223527"/>
    </source>
</evidence>
<keyword evidence="4" id="KW-0032">Aminotransferase</keyword>
<evidence type="ECO:0000256" key="1">
    <source>
        <dbReference type="ARBA" id="ARBA00001933"/>
    </source>
</evidence>
<dbReference type="OrthoDB" id="9801052at2"/>
<keyword evidence="2 3" id="KW-0663">Pyridoxal phosphate</keyword>
<dbReference type="RefSeq" id="WP_099095020.1">
    <property type="nucleotide sequence ID" value="NZ_PDNU01000010.1"/>
</dbReference>
<dbReference type="InterPro" id="IPR015421">
    <property type="entry name" value="PyrdxlP-dep_Trfase_major"/>
</dbReference>
<dbReference type="AlphaFoldDB" id="A0A2C7AEC1"/>
<reference evidence="4 5" key="1">
    <citation type="submission" date="2017-10" db="EMBL/GenBank/DDBJ databases">
        <authorList>
            <person name="Banno H."/>
            <person name="Chua N.-H."/>
        </authorList>
    </citation>
    <scope>NUCLEOTIDE SEQUENCE [LARGE SCALE GENOMIC DNA]</scope>
    <source>
        <strain evidence="4 5">YW11</strain>
    </source>
</reference>
<dbReference type="GO" id="GO:0030170">
    <property type="term" value="F:pyridoxal phosphate binding"/>
    <property type="evidence" value="ECO:0007669"/>
    <property type="project" value="InterPro"/>
</dbReference>
<keyword evidence="5" id="KW-1185">Reference proteome</keyword>
<proteinExistence type="inferred from homology"/>
<evidence type="ECO:0000313" key="4">
    <source>
        <dbReference type="EMBL" id="PHK95424.1"/>
    </source>
</evidence>
<dbReference type="GO" id="GO:0008483">
    <property type="term" value="F:transaminase activity"/>
    <property type="evidence" value="ECO:0007669"/>
    <property type="project" value="UniProtKB-KW"/>
</dbReference>
<dbReference type="PANTHER" id="PTHR43713:SF3">
    <property type="entry name" value="GLUTAMATE-1-SEMIALDEHYDE 2,1-AMINOMUTASE 1, CHLOROPLASTIC-RELATED"/>
    <property type="match status" value="1"/>
</dbReference>
<name>A0A2C7AEC1_9PROT</name>
<comment type="caution">
    <text evidence="4">The sequence shown here is derived from an EMBL/GenBank/DDBJ whole genome shotgun (WGS) entry which is preliminary data.</text>
</comment>
<dbReference type="Proteomes" id="UP000223527">
    <property type="component" value="Unassembled WGS sequence"/>
</dbReference>
<evidence type="ECO:0000256" key="3">
    <source>
        <dbReference type="RuleBase" id="RU003560"/>
    </source>
</evidence>
<keyword evidence="4" id="KW-0808">Transferase</keyword>
<dbReference type="SUPFAM" id="SSF53383">
    <property type="entry name" value="PLP-dependent transferases"/>
    <property type="match status" value="1"/>
</dbReference>
<dbReference type="InterPro" id="IPR005814">
    <property type="entry name" value="Aminotrans_3"/>
</dbReference>
<dbReference type="Gene3D" id="3.90.1150.10">
    <property type="entry name" value="Aspartate Aminotransferase, domain 1"/>
    <property type="match status" value="1"/>
</dbReference>
<organism evidence="4 5">
    <name type="scientific">Teichococcus rhizosphaerae</name>
    <dbReference type="NCBI Taxonomy" id="1335062"/>
    <lineage>
        <taxon>Bacteria</taxon>
        <taxon>Pseudomonadati</taxon>
        <taxon>Pseudomonadota</taxon>
        <taxon>Alphaproteobacteria</taxon>
        <taxon>Acetobacterales</taxon>
        <taxon>Roseomonadaceae</taxon>
        <taxon>Roseomonas</taxon>
    </lineage>
</organism>
<dbReference type="Pfam" id="PF00202">
    <property type="entry name" value="Aminotran_3"/>
    <property type="match status" value="1"/>
</dbReference>
<accession>A0A2C7AEC1</accession>
<dbReference type="Gene3D" id="3.40.640.10">
    <property type="entry name" value="Type I PLP-dependent aspartate aminotransferase-like (Major domain)"/>
    <property type="match status" value="1"/>
</dbReference>
<comment type="similarity">
    <text evidence="3">Belongs to the class-III pyridoxal-phosphate-dependent aminotransferase family.</text>
</comment>
<gene>
    <name evidence="4" type="ORF">CR162_08015</name>
</gene>
<sequence>MSSATTLRRNSDLGTALEEARAAYAAARPRSADLHRRATEVMPGGNTRSVLAYAPFPAAMQRGEDCRLWDIDGHAYLDLCGEYTAGLFGHSEPRIHKVLHATLEGGINLAAVGQGEERLARLLCGRFPSLERLRFTNSGTEANLMALTAARGFTGRNTIMVMQGGYHGGVLTFPLAGPSPATLPLPFLPTPYNDSAEATRLARAHAQDLAAIIVEPMLGGGGCIPATKTFLATLRALADETGAVLIFDEVMTSRMSGGGLQARLGITPDMTCLGKYIGGGMSFGAFGGRADIMAQFESKVPHAGTFNNNVLTMAAGSVAMGEIFTAEAAEALYARGEALRARLNAVGEAAGLPLGFTGLGSMMTVHFRRPLPDRPYAATAGEEGLRELFFFDMMAAGLYLARRGMVALSLPVGEADLDRFVSAVGEFAESRAELLRAGGVGS</sequence>
<dbReference type="InterPro" id="IPR015422">
    <property type="entry name" value="PyrdxlP-dep_Trfase_small"/>
</dbReference>
<dbReference type="PANTHER" id="PTHR43713">
    <property type="entry name" value="GLUTAMATE-1-SEMIALDEHYDE 2,1-AMINOMUTASE"/>
    <property type="match status" value="1"/>
</dbReference>
<evidence type="ECO:0000256" key="2">
    <source>
        <dbReference type="ARBA" id="ARBA00022898"/>
    </source>
</evidence>